<comment type="caution">
    <text evidence="4">The sequence shown here is derived from an EMBL/GenBank/DDBJ whole genome shotgun (WGS) entry which is preliminary data.</text>
</comment>
<proteinExistence type="inferred from homology"/>
<name>A0ABV4R8J5_9ACTN</name>
<evidence type="ECO:0000256" key="1">
    <source>
        <dbReference type="ARBA" id="ARBA00006484"/>
    </source>
</evidence>
<dbReference type="PANTHER" id="PTHR43658:SF8">
    <property type="entry name" value="17-BETA-HYDROXYSTEROID DEHYDROGENASE 14-RELATED"/>
    <property type="match status" value="1"/>
</dbReference>
<reference evidence="4 5" key="1">
    <citation type="submission" date="2023-11" db="EMBL/GenBank/DDBJ databases">
        <title>Actinomadura monticuli sp. nov., isolated from volcanic ash.</title>
        <authorList>
            <person name="Lee S.D."/>
            <person name="Yang H."/>
            <person name="Kim I.S."/>
        </authorList>
    </citation>
    <scope>NUCLEOTIDE SEQUENCE [LARGE SCALE GENOMIC DNA]</scope>
    <source>
        <strain evidence="4 5">DSM 45346</strain>
    </source>
</reference>
<dbReference type="SMART" id="SM00822">
    <property type="entry name" value="PKS_KR"/>
    <property type="match status" value="1"/>
</dbReference>
<dbReference type="InterPro" id="IPR020904">
    <property type="entry name" value="Sc_DH/Rdtase_CS"/>
</dbReference>
<dbReference type="InterPro" id="IPR057326">
    <property type="entry name" value="KR_dom"/>
</dbReference>
<dbReference type="EMBL" id="JAXCEH010000045">
    <property type="protein sequence ID" value="MFA1559241.1"/>
    <property type="molecule type" value="Genomic_DNA"/>
</dbReference>
<protein>
    <submittedName>
        <fullName evidence="4">SDR family NAD(P)-dependent oxidoreductase</fullName>
    </submittedName>
</protein>
<dbReference type="SUPFAM" id="SSF51735">
    <property type="entry name" value="NAD(P)-binding Rossmann-fold domains"/>
    <property type="match status" value="1"/>
</dbReference>
<evidence type="ECO:0000259" key="3">
    <source>
        <dbReference type="SMART" id="SM00822"/>
    </source>
</evidence>
<dbReference type="Pfam" id="PF00106">
    <property type="entry name" value="adh_short"/>
    <property type="match status" value="1"/>
</dbReference>
<gene>
    <name evidence="4" type="ORF">SM436_36580</name>
</gene>
<keyword evidence="5" id="KW-1185">Reference proteome</keyword>
<dbReference type="Gene3D" id="3.40.50.720">
    <property type="entry name" value="NAD(P)-binding Rossmann-like Domain"/>
    <property type="match status" value="1"/>
</dbReference>
<dbReference type="RefSeq" id="WP_371946258.1">
    <property type="nucleotide sequence ID" value="NZ_JAXCEH010000045.1"/>
</dbReference>
<dbReference type="InterPro" id="IPR002347">
    <property type="entry name" value="SDR_fam"/>
</dbReference>
<dbReference type="PANTHER" id="PTHR43658">
    <property type="entry name" value="SHORT-CHAIN DEHYDROGENASE/REDUCTASE"/>
    <property type="match status" value="1"/>
</dbReference>
<comment type="similarity">
    <text evidence="1">Belongs to the short-chain dehydrogenases/reductases (SDR) family.</text>
</comment>
<feature type="domain" description="Ketoreductase" evidence="3">
    <location>
        <begin position="6"/>
        <end position="195"/>
    </location>
</feature>
<evidence type="ECO:0000256" key="2">
    <source>
        <dbReference type="ARBA" id="ARBA00023002"/>
    </source>
</evidence>
<dbReference type="InterPro" id="IPR036291">
    <property type="entry name" value="NAD(P)-bd_dom_sf"/>
</dbReference>
<organism evidence="4 5">
    <name type="scientific">Actinomadura chokoriensis</name>
    <dbReference type="NCBI Taxonomy" id="454156"/>
    <lineage>
        <taxon>Bacteria</taxon>
        <taxon>Bacillati</taxon>
        <taxon>Actinomycetota</taxon>
        <taxon>Actinomycetes</taxon>
        <taxon>Streptosporangiales</taxon>
        <taxon>Thermomonosporaceae</taxon>
        <taxon>Actinomadura</taxon>
    </lineage>
</organism>
<sequence>MDLTGGSALVTGGASGLALATTRRLIGRGVPVVILDLPTSAGAAVAAELGPLARFVPGDVTDPETVRNALDAAEERGPVRALVHCAGRGGTVRVVGKDGSPGDLELYETIVRVNLIGSFNVLRLTAARMAAADPVGEERGVCVLTSSVAAYEGQIGQIPYASAKAGIVGMTLVAARDLATRGIRVVTIAPGIFDTPILSRFSDEIKDRLGAQVPNPARLGRADEFARLAEHVIDNPYLNGETIRLDGAVRMQPR</sequence>
<dbReference type="PROSITE" id="PS00061">
    <property type="entry name" value="ADH_SHORT"/>
    <property type="match status" value="1"/>
</dbReference>
<evidence type="ECO:0000313" key="4">
    <source>
        <dbReference type="EMBL" id="MFA1559241.1"/>
    </source>
</evidence>
<accession>A0ABV4R8J5</accession>
<evidence type="ECO:0000313" key="5">
    <source>
        <dbReference type="Proteomes" id="UP001569904"/>
    </source>
</evidence>
<keyword evidence="2" id="KW-0560">Oxidoreductase</keyword>
<dbReference type="Proteomes" id="UP001569904">
    <property type="component" value="Unassembled WGS sequence"/>
</dbReference>
<dbReference type="PRINTS" id="PR00081">
    <property type="entry name" value="GDHRDH"/>
</dbReference>